<dbReference type="PANTHER" id="PTHR12604:SF2">
    <property type="entry name" value="X-RAY REPAIR CROSS-COMPLEMENTING PROTEIN 6"/>
    <property type="match status" value="1"/>
</dbReference>
<dbReference type="OrthoDB" id="3249161at2759"/>
<reference evidence="2" key="1">
    <citation type="submission" date="2025-08" db="UniProtKB">
        <authorList>
            <consortium name="RefSeq"/>
        </authorList>
    </citation>
    <scope>IDENTIFICATION</scope>
    <source>
        <tissue evidence="2">Whole insect</tissue>
    </source>
</reference>
<name>A0A6P7FXF6_DIAVI</name>
<dbReference type="GO" id="GO:0043564">
    <property type="term" value="C:Ku70:Ku80 complex"/>
    <property type="evidence" value="ECO:0007669"/>
    <property type="project" value="TreeGrafter"/>
</dbReference>
<dbReference type="PANTHER" id="PTHR12604">
    <property type="entry name" value="KU AUTOANTIGEN DNA HELICASE"/>
    <property type="match status" value="1"/>
</dbReference>
<dbReference type="KEGG" id="dvv:114335160"/>
<dbReference type="InterPro" id="IPR036465">
    <property type="entry name" value="vWFA_dom_sf"/>
</dbReference>
<protein>
    <submittedName>
        <fullName evidence="2">Uncharacterized protein LOC114335160</fullName>
    </submittedName>
</protein>
<dbReference type="SUPFAM" id="SSF53300">
    <property type="entry name" value="vWA-like"/>
    <property type="match status" value="1"/>
</dbReference>
<organism evidence="2">
    <name type="scientific">Diabrotica virgifera virgifera</name>
    <name type="common">western corn rootworm</name>
    <dbReference type="NCBI Taxonomy" id="50390"/>
    <lineage>
        <taxon>Eukaryota</taxon>
        <taxon>Metazoa</taxon>
        <taxon>Ecdysozoa</taxon>
        <taxon>Arthropoda</taxon>
        <taxon>Hexapoda</taxon>
        <taxon>Insecta</taxon>
        <taxon>Pterygota</taxon>
        <taxon>Neoptera</taxon>
        <taxon>Endopterygota</taxon>
        <taxon>Coleoptera</taxon>
        <taxon>Polyphaga</taxon>
        <taxon>Cucujiformia</taxon>
        <taxon>Chrysomeloidea</taxon>
        <taxon>Chrysomelidae</taxon>
        <taxon>Galerucinae</taxon>
        <taxon>Diabroticina</taxon>
        <taxon>Diabroticites</taxon>
        <taxon>Diabrotica</taxon>
    </lineage>
</organism>
<dbReference type="Pfam" id="PF03731">
    <property type="entry name" value="Ku_N"/>
    <property type="match status" value="1"/>
</dbReference>
<dbReference type="InterPro" id="IPR005161">
    <property type="entry name" value="Ku_N"/>
</dbReference>
<gene>
    <name evidence="2" type="primary">LOC114335160</name>
</gene>
<dbReference type="AlphaFoldDB" id="A0A6P7FXF6"/>
<dbReference type="FunCoup" id="A0A6P7FXF6">
    <property type="interactions" value="1717"/>
</dbReference>
<evidence type="ECO:0000259" key="1">
    <source>
        <dbReference type="Pfam" id="PF03731"/>
    </source>
</evidence>
<evidence type="ECO:0000313" key="2">
    <source>
        <dbReference type="RefSeq" id="XP_028141141.1"/>
    </source>
</evidence>
<dbReference type="SUPFAM" id="SSF100939">
    <property type="entry name" value="SPOC domain-like"/>
    <property type="match status" value="1"/>
</dbReference>
<dbReference type="InterPro" id="IPR016194">
    <property type="entry name" value="SPOC-like_C_dom_sf"/>
</dbReference>
<feature type="domain" description="Ku70/Ku80 N-terminal alpha/beta" evidence="1">
    <location>
        <begin position="28"/>
        <end position="201"/>
    </location>
</feature>
<dbReference type="Gene3D" id="3.40.50.410">
    <property type="entry name" value="von Willebrand factor, type A domain"/>
    <property type="match status" value="1"/>
</dbReference>
<dbReference type="GO" id="GO:0003690">
    <property type="term" value="F:double-stranded DNA binding"/>
    <property type="evidence" value="ECO:0007669"/>
    <property type="project" value="TreeGrafter"/>
</dbReference>
<dbReference type="GO" id="GO:0006303">
    <property type="term" value="P:double-strand break repair via nonhomologous end joining"/>
    <property type="evidence" value="ECO:0007669"/>
    <property type="project" value="TreeGrafter"/>
</dbReference>
<dbReference type="InParanoid" id="A0A6P7FXF6"/>
<proteinExistence type="predicted"/>
<accession>A0A6P7FXF6</accession>
<dbReference type="GO" id="GO:0042162">
    <property type="term" value="F:telomeric DNA binding"/>
    <property type="evidence" value="ECO:0007669"/>
    <property type="project" value="TreeGrafter"/>
</dbReference>
<dbReference type="GO" id="GO:0000723">
    <property type="term" value="P:telomere maintenance"/>
    <property type="evidence" value="ECO:0007669"/>
    <property type="project" value="TreeGrafter"/>
</dbReference>
<dbReference type="RefSeq" id="XP_028141141.1">
    <property type="nucleotide sequence ID" value="XM_028285340.1"/>
</dbReference>
<sequence>MYEGDEYGSDYEEGDSEIFSSSFKPSYVVVAIDTHPCMFKKKSEKEQMPFRICLEALAEVMETLIFKKDTRMWSPFAVVLAGAATPLISFNQSVLDTVKFLQVKCRQTDAELTSQHQRKTALNVSSFFLTCKKLFHEIKSVFHKRTLLYLSNDDKPVTDKNARFTAFNEIKTFAASQIEFQIIPTIQDFQYKLFYNELFSIIGNPKREEICTDKEGLAEKLSSLLMVSIMETRILFYPFPDDTERYLKCKRFAYTTNIQLYNQYMTKDGKKVINTDAPPDDQEYFRLKSEDPNQEHMRFDALEKERLMDSVTPKGLTLAFVGDRQIGYGHTFFNTQILKVDPTETLPYFNKFWDHCVNSKKVLVCLSKLRQPDRPRYVELIPVLCNGQQMFLEKRLPFGNEIVMPFKYPFPLPEEEVDDKRKLVIEQLVEKLTFDFNLKMLPDVNLQKKKAYIKAKLLDIFPEPVNNVEIDSTALDGVLEEVVAEIQAKFQLTDTFKRKAPQHYNRRNKRGK</sequence>